<protein>
    <recommendedName>
        <fullName evidence="1">Endonuclease/exonuclease/phosphatase domain-containing protein</fullName>
    </recommendedName>
</protein>
<name>A0ABD1BR79_CARAN</name>
<dbReference type="InterPro" id="IPR036691">
    <property type="entry name" value="Endo/exonu/phosph_ase_sf"/>
</dbReference>
<evidence type="ECO:0000313" key="3">
    <source>
        <dbReference type="Proteomes" id="UP001558713"/>
    </source>
</evidence>
<organism evidence="2 3">
    <name type="scientific">Cardamine amara subsp. amara</name>
    <dbReference type="NCBI Taxonomy" id="228776"/>
    <lineage>
        <taxon>Eukaryota</taxon>
        <taxon>Viridiplantae</taxon>
        <taxon>Streptophyta</taxon>
        <taxon>Embryophyta</taxon>
        <taxon>Tracheophyta</taxon>
        <taxon>Spermatophyta</taxon>
        <taxon>Magnoliopsida</taxon>
        <taxon>eudicotyledons</taxon>
        <taxon>Gunneridae</taxon>
        <taxon>Pentapetalae</taxon>
        <taxon>rosids</taxon>
        <taxon>malvids</taxon>
        <taxon>Brassicales</taxon>
        <taxon>Brassicaceae</taxon>
        <taxon>Cardamineae</taxon>
        <taxon>Cardamine</taxon>
    </lineage>
</organism>
<evidence type="ECO:0000259" key="1">
    <source>
        <dbReference type="Pfam" id="PF03372"/>
    </source>
</evidence>
<keyword evidence="3" id="KW-1185">Reference proteome</keyword>
<feature type="domain" description="Endonuclease/exonuclease/phosphatase" evidence="1">
    <location>
        <begin position="60"/>
        <end position="181"/>
    </location>
</feature>
<dbReference type="Pfam" id="PF03372">
    <property type="entry name" value="Exo_endo_phos"/>
    <property type="match status" value="1"/>
</dbReference>
<evidence type="ECO:0000313" key="2">
    <source>
        <dbReference type="EMBL" id="KAL1219703.1"/>
    </source>
</evidence>
<reference evidence="2 3" key="1">
    <citation type="submission" date="2024-04" db="EMBL/GenBank/DDBJ databases">
        <title>Genome assembly C_amara_ONT_v2.</title>
        <authorList>
            <person name="Yant L."/>
            <person name="Moore C."/>
            <person name="Slenker M."/>
        </authorList>
    </citation>
    <scope>NUCLEOTIDE SEQUENCE [LARGE SCALE GENOMIC DNA]</scope>
    <source>
        <tissue evidence="2">Leaf</tissue>
    </source>
</reference>
<dbReference type="SUPFAM" id="SSF56219">
    <property type="entry name" value="DNase I-like"/>
    <property type="match status" value="1"/>
</dbReference>
<dbReference type="Gene3D" id="3.60.10.10">
    <property type="entry name" value="Endonuclease/exonuclease/phosphatase"/>
    <property type="match status" value="1"/>
</dbReference>
<dbReference type="InterPro" id="IPR005135">
    <property type="entry name" value="Endo/exonuclease/phosphatase"/>
</dbReference>
<sequence>MTKLCRGWKFTSNHMADAEGRIIIIWQDQVQVRVIHQSKQSLTCEVKIQNTPVFIYTAIYAFNTREERVNLWVELLDLQQSLLLFNRPWMMGGDFNEIVHPEEHSLPEVTTLAPQMSEFRDCLHQMGMFDLRFQGVFFTWSNCRPVSPIAKKLDRVLVNDNWISAFPNSSATFLPPLTSDHCPSLVDLAHQLSLSGTRPFKFFNYLTKHPNFHHVVEEAWIQAGSISTNLAEICWKLRTIKRELKQLSRENFSKIQERVSETNQLLQCVQIQALQNPSPQLFQKERDLHEKGNFLRDIEEKYFKQKSRIHWLQVGDQNTAYFHRNFQTRTSYNAIKSFTLPSGEIILDLVLMSSHVISHFKSILGPDILPNLQLFSPPQWFQSLTSFRCSHQYLQAMTFIPSSTEITKMLFRLNPNKSPGPDGLTSGFYKEAWSCVGSEVVAAISKFFITAFMPASTNSTIISLVP</sequence>
<dbReference type="PANTHER" id="PTHR33710:SF77">
    <property type="entry name" value="DNASE I-LIKE SUPERFAMILY PROTEIN"/>
    <property type="match status" value="1"/>
</dbReference>
<accession>A0ABD1BR79</accession>
<comment type="caution">
    <text evidence="2">The sequence shown here is derived from an EMBL/GenBank/DDBJ whole genome shotgun (WGS) entry which is preliminary data.</text>
</comment>
<gene>
    <name evidence="2" type="ORF">V5N11_032350</name>
</gene>
<dbReference type="PANTHER" id="PTHR33710">
    <property type="entry name" value="BNAC02G09200D PROTEIN"/>
    <property type="match status" value="1"/>
</dbReference>
<dbReference type="AlphaFoldDB" id="A0ABD1BR79"/>
<dbReference type="EMBL" id="JBANAX010000173">
    <property type="protein sequence ID" value="KAL1219703.1"/>
    <property type="molecule type" value="Genomic_DNA"/>
</dbReference>
<dbReference type="Proteomes" id="UP001558713">
    <property type="component" value="Unassembled WGS sequence"/>
</dbReference>
<proteinExistence type="predicted"/>